<name>A0A1X2HHX6_SYNRA</name>
<gene>
    <name evidence="2" type="ORF">BCR43DRAFT_200602</name>
</gene>
<keyword evidence="1" id="KW-0472">Membrane</keyword>
<sequence length="160" mass="18401">MQFNTLFEGTPSLCRLPFIYMDMHELRNKMDVQQGYWGPRCVACVAVAPIGKEWHEPIMTWCHGALALLERRTHEKIRKIFPPAATIVSECCPPFCCCCCLLAMWQSVLCVCTFANNDVGFVLHTSVLVLKKMAESILYLSVTPLLWVPMYLFFWLFLSQ</sequence>
<feature type="transmembrane region" description="Helical" evidence="1">
    <location>
        <begin position="137"/>
        <end position="158"/>
    </location>
</feature>
<evidence type="ECO:0000313" key="2">
    <source>
        <dbReference type="EMBL" id="ORY98639.1"/>
    </source>
</evidence>
<organism evidence="2 3">
    <name type="scientific">Syncephalastrum racemosum</name>
    <name type="common">Filamentous fungus</name>
    <dbReference type="NCBI Taxonomy" id="13706"/>
    <lineage>
        <taxon>Eukaryota</taxon>
        <taxon>Fungi</taxon>
        <taxon>Fungi incertae sedis</taxon>
        <taxon>Mucoromycota</taxon>
        <taxon>Mucoromycotina</taxon>
        <taxon>Mucoromycetes</taxon>
        <taxon>Mucorales</taxon>
        <taxon>Syncephalastraceae</taxon>
        <taxon>Syncephalastrum</taxon>
    </lineage>
</organism>
<accession>A0A1X2HHX6</accession>
<protein>
    <submittedName>
        <fullName evidence="2">Uncharacterized protein</fullName>
    </submittedName>
</protein>
<keyword evidence="1" id="KW-0812">Transmembrane</keyword>
<reference evidence="2 3" key="1">
    <citation type="submission" date="2016-07" db="EMBL/GenBank/DDBJ databases">
        <title>Pervasive Adenine N6-methylation of Active Genes in Fungi.</title>
        <authorList>
            <consortium name="DOE Joint Genome Institute"/>
            <person name="Mondo S.J."/>
            <person name="Dannebaum R.O."/>
            <person name="Kuo R.C."/>
            <person name="Labutti K."/>
            <person name="Haridas S."/>
            <person name="Kuo A."/>
            <person name="Salamov A."/>
            <person name="Ahrendt S.R."/>
            <person name="Lipzen A."/>
            <person name="Sullivan W."/>
            <person name="Andreopoulos W.B."/>
            <person name="Clum A."/>
            <person name="Lindquist E."/>
            <person name="Daum C."/>
            <person name="Ramamoorthy G.K."/>
            <person name="Gryganskyi A."/>
            <person name="Culley D."/>
            <person name="Magnuson J.K."/>
            <person name="James T.Y."/>
            <person name="O'Malley M.A."/>
            <person name="Stajich J.E."/>
            <person name="Spatafora J.W."/>
            <person name="Visel A."/>
            <person name="Grigoriev I.V."/>
        </authorList>
    </citation>
    <scope>NUCLEOTIDE SEQUENCE [LARGE SCALE GENOMIC DNA]</scope>
    <source>
        <strain evidence="2 3">NRRL 2496</strain>
    </source>
</reference>
<dbReference type="EMBL" id="MCGN01000003">
    <property type="protein sequence ID" value="ORY98639.1"/>
    <property type="molecule type" value="Genomic_DNA"/>
</dbReference>
<proteinExistence type="predicted"/>
<evidence type="ECO:0000313" key="3">
    <source>
        <dbReference type="Proteomes" id="UP000242180"/>
    </source>
</evidence>
<evidence type="ECO:0000256" key="1">
    <source>
        <dbReference type="SAM" id="Phobius"/>
    </source>
</evidence>
<dbReference type="InParanoid" id="A0A1X2HHX6"/>
<dbReference type="AlphaFoldDB" id="A0A1X2HHX6"/>
<keyword evidence="3" id="KW-1185">Reference proteome</keyword>
<keyword evidence="1" id="KW-1133">Transmembrane helix</keyword>
<comment type="caution">
    <text evidence="2">The sequence shown here is derived from an EMBL/GenBank/DDBJ whole genome shotgun (WGS) entry which is preliminary data.</text>
</comment>
<dbReference type="Proteomes" id="UP000242180">
    <property type="component" value="Unassembled WGS sequence"/>
</dbReference>